<keyword evidence="1" id="KW-0472">Membrane</keyword>
<organism evidence="2 3">
    <name type="scientific">Methylorubrum extorquens (strain ATCC 14718 / DSM 1338 / JCM 2805 / NCIMB 9133 / AM1)</name>
    <name type="common">Methylobacterium extorquens</name>
    <dbReference type="NCBI Taxonomy" id="272630"/>
    <lineage>
        <taxon>Bacteria</taxon>
        <taxon>Pseudomonadati</taxon>
        <taxon>Pseudomonadota</taxon>
        <taxon>Alphaproteobacteria</taxon>
        <taxon>Hyphomicrobiales</taxon>
        <taxon>Methylobacteriaceae</taxon>
        <taxon>Methylorubrum</taxon>
    </lineage>
</organism>
<evidence type="ECO:0000256" key="1">
    <source>
        <dbReference type="SAM" id="Phobius"/>
    </source>
</evidence>
<evidence type="ECO:0000313" key="2">
    <source>
        <dbReference type="EMBL" id="ACS44123.1"/>
    </source>
</evidence>
<sequence length="120" mass="13080">MMWRVTIERTARGPCSRTARLMRWRALAVMSEIVQVVRLVHTGHRSPLGPTSRPLSAAQMMYALGLRLFAVLTLAGLTSACLVGPDYARASAETPLAFTEAASSPVLTGRLWTGLIERIS</sequence>
<dbReference type="HOGENOM" id="CLU_2046937_0_0_5"/>
<proteinExistence type="predicted"/>
<protein>
    <submittedName>
        <fullName evidence="2">Uncharacterized protein</fullName>
    </submittedName>
</protein>
<reference evidence="2 3" key="1">
    <citation type="journal article" date="2009" name="PLoS ONE">
        <title>Methylobacterium genome sequences: a reference blueprint to investigate microbial metabolism of C1 compounds from natural and industrial sources.</title>
        <authorList>
            <person name="Vuilleumier S."/>
            <person name="Chistoserdova L."/>
            <person name="Lee M.-C."/>
            <person name="Bringel F."/>
            <person name="Lajus A."/>
            <person name="Zhou Y."/>
            <person name="Gourion B."/>
            <person name="Barbe V."/>
            <person name="Chang J."/>
            <person name="Cruveiller S."/>
            <person name="Dossat C."/>
            <person name="Gillett W."/>
            <person name="Gruffaz C."/>
            <person name="Haugen E."/>
            <person name="Hourcade E."/>
            <person name="Levy R."/>
            <person name="Mangenot S."/>
            <person name="Muller E."/>
            <person name="Nadalig T."/>
            <person name="Pagni M."/>
            <person name="Penny C."/>
            <person name="Peyraud R."/>
            <person name="Robinson D.G."/>
            <person name="Roche D."/>
            <person name="Rouy Z."/>
            <person name="Saenampechek C."/>
            <person name="Salvignol G."/>
            <person name="Vallenet D."/>
            <person name="Wu Z."/>
            <person name="Marx C.J."/>
            <person name="Vorholt J.A."/>
            <person name="Olson M.V."/>
            <person name="Kaul R."/>
            <person name="Weissenbach J."/>
            <person name="Medigue C."/>
            <person name="Lidstrom M.E."/>
        </authorList>
    </citation>
    <scope>NUCLEOTIDE SEQUENCE [LARGE SCALE GENOMIC DNA]</scope>
    <source>
        <strain evidence="3">ATCC 14718 / DSM 1338 / JCM 2805 / NCIMB 9133 / AM1</strain>
    </source>
</reference>
<keyword evidence="1" id="KW-0812">Transmembrane</keyword>
<dbReference type="KEGG" id="mea:Mex_p10016"/>
<feature type="transmembrane region" description="Helical" evidence="1">
    <location>
        <begin position="60"/>
        <end position="83"/>
    </location>
</feature>
<dbReference type="Proteomes" id="UP000009081">
    <property type="component" value="Plasmid p1META1"/>
</dbReference>
<accession>C5B6P1</accession>
<geneLocation type="plasmid" evidence="2 3">
    <name>p1META1</name>
</geneLocation>
<dbReference type="AlphaFoldDB" id="C5B6P1"/>
<keyword evidence="1" id="KW-1133">Transmembrane helix</keyword>
<keyword evidence="3" id="KW-1185">Reference proteome</keyword>
<name>C5B6P1_METEA</name>
<evidence type="ECO:0000313" key="3">
    <source>
        <dbReference type="Proteomes" id="UP000009081"/>
    </source>
</evidence>
<gene>
    <name evidence="2" type="ordered locus">MexAM1_p1METAp0016</name>
</gene>
<dbReference type="EMBL" id="CP001512">
    <property type="protein sequence ID" value="ACS44123.1"/>
    <property type="molecule type" value="Genomic_DNA"/>
</dbReference>
<keyword evidence="2" id="KW-0614">Plasmid</keyword>